<dbReference type="EMBL" id="NMUH01002245">
    <property type="protein sequence ID" value="MQL98823.1"/>
    <property type="molecule type" value="Genomic_DNA"/>
</dbReference>
<gene>
    <name evidence="1" type="ORF">Taro_031540</name>
</gene>
<comment type="caution">
    <text evidence="1">The sequence shown here is derived from an EMBL/GenBank/DDBJ whole genome shotgun (WGS) entry which is preliminary data.</text>
</comment>
<sequence length="100" mass="11112">MRNASGAGGNTGGLLFFMLFEEVRESRRLPIRLLVLGRTVAEQGLHHHQQCNFLSLYTSGYAPGRTIAEQGLHHHQQCNFLSLYTSGYAPGSIVLVYDFS</sequence>
<accession>A0A843W3F0</accession>
<proteinExistence type="predicted"/>
<keyword evidence="2" id="KW-1185">Reference proteome</keyword>
<reference evidence="1" key="1">
    <citation type="submission" date="2017-07" db="EMBL/GenBank/DDBJ databases">
        <title>Taro Niue Genome Assembly and Annotation.</title>
        <authorList>
            <person name="Atibalentja N."/>
            <person name="Keating K."/>
            <person name="Fields C.J."/>
        </authorList>
    </citation>
    <scope>NUCLEOTIDE SEQUENCE</scope>
    <source>
        <strain evidence="1">Niue_2</strain>
        <tissue evidence="1">Leaf</tissue>
    </source>
</reference>
<dbReference type="Proteomes" id="UP000652761">
    <property type="component" value="Unassembled WGS sequence"/>
</dbReference>
<evidence type="ECO:0000313" key="2">
    <source>
        <dbReference type="Proteomes" id="UP000652761"/>
    </source>
</evidence>
<dbReference type="AlphaFoldDB" id="A0A843W3F0"/>
<protein>
    <submittedName>
        <fullName evidence="1">Uncharacterized protein</fullName>
    </submittedName>
</protein>
<organism evidence="1 2">
    <name type="scientific">Colocasia esculenta</name>
    <name type="common">Wild taro</name>
    <name type="synonym">Arum esculentum</name>
    <dbReference type="NCBI Taxonomy" id="4460"/>
    <lineage>
        <taxon>Eukaryota</taxon>
        <taxon>Viridiplantae</taxon>
        <taxon>Streptophyta</taxon>
        <taxon>Embryophyta</taxon>
        <taxon>Tracheophyta</taxon>
        <taxon>Spermatophyta</taxon>
        <taxon>Magnoliopsida</taxon>
        <taxon>Liliopsida</taxon>
        <taxon>Araceae</taxon>
        <taxon>Aroideae</taxon>
        <taxon>Colocasieae</taxon>
        <taxon>Colocasia</taxon>
    </lineage>
</organism>
<name>A0A843W3F0_COLES</name>
<evidence type="ECO:0000313" key="1">
    <source>
        <dbReference type="EMBL" id="MQL98823.1"/>
    </source>
</evidence>